<name>A0A2P2JHE4_RHIMU</name>
<keyword evidence="1" id="KW-0808">Transferase</keyword>
<evidence type="ECO:0000313" key="1">
    <source>
        <dbReference type="EMBL" id="MBW92890.1"/>
    </source>
</evidence>
<dbReference type="AlphaFoldDB" id="A0A2P2JHE4"/>
<proteinExistence type="predicted"/>
<accession>A0A2P2JHE4</accession>
<dbReference type="GO" id="GO:0016301">
    <property type="term" value="F:kinase activity"/>
    <property type="evidence" value="ECO:0007669"/>
    <property type="project" value="UniProtKB-KW"/>
</dbReference>
<reference evidence="1" key="1">
    <citation type="submission" date="2018-02" db="EMBL/GenBank/DDBJ databases">
        <title>Rhizophora mucronata_Transcriptome.</title>
        <authorList>
            <person name="Meera S.P."/>
            <person name="Sreeshan A."/>
            <person name="Augustine A."/>
        </authorList>
    </citation>
    <scope>NUCLEOTIDE SEQUENCE</scope>
    <source>
        <tissue evidence="1">Leaf</tissue>
    </source>
</reference>
<dbReference type="EMBL" id="GGEC01012407">
    <property type="protein sequence ID" value="MBW92890.1"/>
    <property type="molecule type" value="Transcribed_RNA"/>
</dbReference>
<sequence>MHICQPMKRRTGCCHFSARKLISRGLWRSYFMDS</sequence>
<protein>
    <submittedName>
        <fullName evidence="1">MAP3K epsilon protein kinase 1-like isoform X2</fullName>
    </submittedName>
</protein>
<organism evidence="1">
    <name type="scientific">Rhizophora mucronata</name>
    <name type="common">Asiatic mangrove</name>
    <dbReference type="NCBI Taxonomy" id="61149"/>
    <lineage>
        <taxon>Eukaryota</taxon>
        <taxon>Viridiplantae</taxon>
        <taxon>Streptophyta</taxon>
        <taxon>Embryophyta</taxon>
        <taxon>Tracheophyta</taxon>
        <taxon>Spermatophyta</taxon>
        <taxon>Magnoliopsida</taxon>
        <taxon>eudicotyledons</taxon>
        <taxon>Gunneridae</taxon>
        <taxon>Pentapetalae</taxon>
        <taxon>rosids</taxon>
        <taxon>fabids</taxon>
        <taxon>Malpighiales</taxon>
        <taxon>Rhizophoraceae</taxon>
        <taxon>Rhizophora</taxon>
    </lineage>
</organism>
<keyword evidence="1" id="KW-0418">Kinase</keyword>